<evidence type="ECO:0000313" key="2">
    <source>
        <dbReference type="EMBL" id="PIS41102.1"/>
    </source>
</evidence>
<name>A0A2H0YTM6_9BACT</name>
<feature type="domain" description="PKD" evidence="1">
    <location>
        <begin position="263"/>
        <end position="328"/>
    </location>
</feature>
<dbReference type="Proteomes" id="UP000228711">
    <property type="component" value="Unassembled WGS sequence"/>
</dbReference>
<sequence>RGSKDWVAGPITIPGIPLIGDNDLGDAVTYMFNLDSIPVYWWGDWYTFPSDTVNNKTGFLTNFSHPPISIFNESLLKVLKWVSDKFALGIGKIIDIINIFVDVKLRFNLDLKTRIQEIIKMRETTSGTFTGGLSENTHWYGFTDTDLSDEKDVSSSHSIGVTGTADTTSITLSPSIWSNVQAEISASLDLWVGPSGWSWTAPWYLGGWTISCEMLWDWLGLQPFTIPLLSGIGKNMASNIETISLGTSKNIYFNPTTIANTLPNPALSTNTTSIEVGDTVGFDASSSTDADGDNLWYYFDFGDGYSSGYKKTPTVIHTYNRLGDHTYTAKLYVWDGKEESSVASTINIVVDDPYTYSPPTASLWVNKTSVNTTESIKFDASNSTVDPYWAWGMYYYFDFGDGSNSGWTTSSVVTHNYTKRDVYEVTLYIDDGICQWMGYNVPSNKTKIRVGISEVPEGSILVVIDDENINTEPISPRAAMETALRNTMYADSFIYWVVGDTNGDGVFDATGQNGPSHSYMKEFDAVVWFTGVDWSNTLTSIDQQNIKDYLDNGGKLWLIGQDILYDLYGAGNYDFNLGDFA</sequence>
<dbReference type="InterPro" id="IPR013783">
    <property type="entry name" value="Ig-like_fold"/>
</dbReference>
<dbReference type="Pfam" id="PF18911">
    <property type="entry name" value="PKD_4"/>
    <property type="match status" value="1"/>
</dbReference>
<gene>
    <name evidence="2" type="ORF">COT25_04930</name>
</gene>
<dbReference type="AlphaFoldDB" id="A0A2H0YTM6"/>
<dbReference type="InterPro" id="IPR035986">
    <property type="entry name" value="PKD_dom_sf"/>
</dbReference>
<dbReference type="Gene3D" id="2.60.40.10">
    <property type="entry name" value="Immunoglobulins"/>
    <property type="match status" value="2"/>
</dbReference>
<feature type="non-terminal residue" evidence="2">
    <location>
        <position position="581"/>
    </location>
</feature>
<dbReference type="InterPro" id="IPR022409">
    <property type="entry name" value="PKD/Chitinase_dom"/>
</dbReference>
<accession>A0A2H0YTM6</accession>
<reference evidence="3" key="1">
    <citation type="submission" date="2017-09" db="EMBL/GenBank/DDBJ databases">
        <title>Depth-based differentiation of microbial function through sediment-hosted aquifers and enrichment of novel symbionts in the deep terrestrial subsurface.</title>
        <authorList>
            <person name="Probst A.J."/>
            <person name="Ladd B."/>
            <person name="Jarett J.K."/>
            <person name="Geller-Mcgrath D.E."/>
            <person name="Sieber C.M.K."/>
            <person name="Emerson J.B."/>
            <person name="Anantharaman K."/>
            <person name="Thomas B.C."/>
            <person name="Malmstrom R."/>
            <person name="Stieglmeier M."/>
            <person name="Klingl A."/>
            <person name="Woyke T."/>
            <person name="Ryan C.M."/>
            <person name="Banfield J.F."/>
        </authorList>
    </citation>
    <scope>NUCLEOTIDE SEQUENCE [LARGE SCALE GENOMIC DNA]</scope>
</reference>
<comment type="caution">
    <text evidence="2">The sequence shown here is derived from an EMBL/GenBank/DDBJ whole genome shotgun (WGS) entry which is preliminary data.</text>
</comment>
<feature type="domain" description="PKD" evidence="1">
    <location>
        <begin position="359"/>
        <end position="431"/>
    </location>
</feature>
<dbReference type="CDD" id="cd00146">
    <property type="entry name" value="PKD"/>
    <property type="match status" value="2"/>
</dbReference>
<dbReference type="EMBL" id="PEXV01000156">
    <property type="protein sequence ID" value="PIS41102.1"/>
    <property type="molecule type" value="Genomic_DNA"/>
</dbReference>
<protein>
    <recommendedName>
        <fullName evidence="1">PKD domain-containing protein</fullName>
    </recommendedName>
</protein>
<dbReference type="Pfam" id="PF00801">
    <property type="entry name" value="PKD"/>
    <property type="match status" value="1"/>
</dbReference>
<feature type="non-terminal residue" evidence="2">
    <location>
        <position position="1"/>
    </location>
</feature>
<dbReference type="SMART" id="SM00089">
    <property type="entry name" value="PKD"/>
    <property type="match status" value="2"/>
</dbReference>
<dbReference type="InterPro" id="IPR000601">
    <property type="entry name" value="PKD_dom"/>
</dbReference>
<evidence type="ECO:0000259" key="1">
    <source>
        <dbReference type="PROSITE" id="PS50093"/>
    </source>
</evidence>
<organism evidence="2 3">
    <name type="scientific">Candidatus Kerfeldbacteria bacterium CG08_land_8_20_14_0_20_42_7</name>
    <dbReference type="NCBI Taxonomy" id="2014245"/>
    <lineage>
        <taxon>Bacteria</taxon>
        <taxon>Candidatus Kerfeldiibacteriota</taxon>
    </lineage>
</organism>
<dbReference type="PROSITE" id="PS50093">
    <property type="entry name" value="PKD"/>
    <property type="match status" value="2"/>
</dbReference>
<proteinExistence type="predicted"/>
<dbReference type="SUPFAM" id="SSF49299">
    <property type="entry name" value="PKD domain"/>
    <property type="match status" value="2"/>
</dbReference>
<evidence type="ECO:0000313" key="3">
    <source>
        <dbReference type="Proteomes" id="UP000228711"/>
    </source>
</evidence>